<evidence type="ECO:0000313" key="1">
    <source>
        <dbReference type="EMBL" id="AFT74461.1"/>
    </source>
</evidence>
<evidence type="ECO:0008006" key="3">
    <source>
        <dbReference type="Google" id="ProtNLM"/>
    </source>
</evidence>
<accession>A0AB32ZYG6</accession>
<dbReference type="AlphaFoldDB" id="A0AB32ZYG6"/>
<evidence type="ECO:0000313" key="2">
    <source>
        <dbReference type="Proteomes" id="UP000006296"/>
    </source>
</evidence>
<gene>
    <name evidence="1" type="ordered locus">AMEC673_08835</name>
</gene>
<dbReference type="RefSeq" id="WP_014976436.1">
    <property type="nucleotide sequence ID" value="NC_018678.1"/>
</dbReference>
<name>A0AB32ZYG6_ALTME</name>
<dbReference type="EMBL" id="CP003844">
    <property type="protein sequence ID" value="AFT74461.1"/>
    <property type="molecule type" value="Genomic_DNA"/>
</dbReference>
<dbReference type="KEGG" id="amg:AMEC673_08835"/>
<organism evidence="1 2">
    <name type="scientific">Alteromonas macleodii (strain English Channel 673)</name>
    <dbReference type="NCBI Taxonomy" id="1004788"/>
    <lineage>
        <taxon>Bacteria</taxon>
        <taxon>Pseudomonadati</taxon>
        <taxon>Pseudomonadota</taxon>
        <taxon>Gammaproteobacteria</taxon>
        <taxon>Alteromonadales</taxon>
        <taxon>Alteromonadaceae</taxon>
        <taxon>Alteromonas/Salinimonas group</taxon>
        <taxon>Alteromonas</taxon>
    </lineage>
</organism>
<reference evidence="2" key="1">
    <citation type="journal article" date="2012" name="Sci. Rep.">
        <title>Genomes of surface isolates of Alteromonas macleodii: the life of a widespread marine opportunistic copiotroph.</title>
        <authorList>
            <person name="Lopez-Perez M."/>
            <person name="Gonzaga A."/>
            <person name="Martin-Cuadrado A.B."/>
            <person name="Onyshchenko O."/>
            <person name="Ghavidel A."/>
            <person name="Ghai R."/>
            <person name="Rodriguez-Valera F."/>
        </authorList>
    </citation>
    <scope>NUCLEOTIDE SEQUENCE [LARGE SCALE GENOMIC DNA]</scope>
    <source>
        <strain evidence="2">English Channel 673</strain>
    </source>
</reference>
<proteinExistence type="predicted"/>
<dbReference type="Proteomes" id="UP000006296">
    <property type="component" value="Chromosome"/>
</dbReference>
<protein>
    <recommendedName>
        <fullName evidence="3">Phage tail protein</fullName>
    </recommendedName>
</protein>
<sequence length="315" mass="34453">MSITPGFRHDKKFVVMALRRDSDTKGADYIAAGAPPLAILTKGLAVDPYQSEQITRDLDTGEQGGEKVIHAGEMMTLTIPVEIAGSGDASSAAAYSAILQTAMRDEKTDVANEVTHNRVLNASEEQDGTFYFYWEGMYHILLAGKSSLTVAGKINELGYLTFEVKGIYGDTIEGLPPQPDFSGFQDPLPLSNSNTKFTLDAQALNLYEYELADNHNVEHDEGTEQNQVFIESWSEEGKFIIESPALSTFDPFALMRTSTLVPFTFTHGVANGEVFEQSSSGIQILTVKPTAIKGKQAWDCGFRVIKGHHSIIKTS</sequence>